<dbReference type="InterPro" id="IPR019074">
    <property type="entry name" value="YabQ"/>
</dbReference>
<keyword evidence="1" id="KW-1133">Transmembrane helix</keyword>
<dbReference type="Pfam" id="PF09578">
    <property type="entry name" value="Spore_YabQ"/>
    <property type="match status" value="1"/>
</dbReference>
<accession>A0A926DEK5</accession>
<evidence type="ECO:0000313" key="3">
    <source>
        <dbReference type="Proteomes" id="UP000620366"/>
    </source>
</evidence>
<feature type="transmembrane region" description="Helical" evidence="1">
    <location>
        <begin position="12"/>
        <end position="29"/>
    </location>
</feature>
<evidence type="ECO:0000313" key="2">
    <source>
        <dbReference type="EMBL" id="MBC8536776.1"/>
    </source>
</evidence>
<dbReference type="NCBIfam" id="TIGR02893">
    <property type="entry name" value="spore_yabQ"/>
    <property type="match status" value="1"/>
</dbReference>
<protein>
    <submittedName>
        <fullName evidence="2">Spore cortex biosynthesis protein YabQ</fullName>
    </submittedName>
</protein>
<keyword evidence="1" id="KW-0812">Transmembrane</keyword>
<gene>
    <name evidence="2" type="ORF">H8695_08765</name>
</gene>
<dbReference type="Proteomes" id="UP000620366">
    <property type="component" value="Unassembled WGS sequence"/>
</dbReference>
<reference evidence="2" key="1">
    <citation type="submission" date="2020-08" db="EMBL/GenBank/DDBJ databases">
        <title>Genome public.</title>
        <authorList>
            <person name="Liu C."/>
            <person name="Sun Q."/>
        </authorList>
    </citation>
    <scope>NUCLEOTIDE SEQUENCE</scope>
    <source>
        <strain evidence="2">BX7</strain>
    </source>
</reference>
<dbReference type="RefSeq" id="WP_249300664.1">
    <property type="nucleotide sequence ID" value="NZ_JACRSP010000003.1"/>
</dbReference>
<comment type="caution">
    <text evidence="2">The sequence shown here is derived from an EMBL/GenBank/DDBJ whole genome shotgun (WGS) entry which is preliminary data.</text>
</comment>
<name>A0A926DEK5_9FIRM</name>
<feature type="transmembrane region" description="Helical" evidence="1">
    <location>
        <begin position="72"/>
        <end position="95"/>
    </location>
</feature>
<dbReference type="EMBL" id="JACRSP010000003">
    <property type="protein sequence ID" value="MBC8536776.1"/>
    <property type="molecule type" value="Genomic_DNA"/>
</dbReference>
<keyword evidence="3" id="KW-1185">Reference proteome</keyword>
<sequence>MSVTIAEQTSAFLWSLAMGAGIALFYDAFRIFRLAVKCSTFFIFLQDLVFWCASAAGSFVFLFFVNAGQPRWFLFAGGILGAILYSQTAGALLMGSARAIIAFLRRVFGAVGRFFARPLHALAQRRQLRAAARARRRKKSYKTFVKHFSNAQKAGIMKDKRED</sequence>
<proteinExistence type="predicted"/>
<dbReference type="AlphaFoldDB" id="A0A926DEK5"/>
<evidence type="ECO:0000256" key="1">
    <source>
        <dbReference type="SAM" id="Phobius"/>
    </source>
</evidence>
<organism evidence="2 3">
    <name type="scientific">Feifania hominis</name>
    <dbReference type="NCBI Taxonomy" id="2763660"/>
    <lineage>
        <taxon>Bacteria</taxon>
        <taxon>Bacillati</taxon>
        <taxon>Bacillota</taxon>
        <taxon>Clostridia</taxon>
        <taxon>Eubacteriales</taxon>
        <taxon>Feifaniaceae</taxon>
        <taxon>Feifania</taxon>
    </lineage>
</organism>
<keyword evidence="1" id="KW-0472">Membrane</keyword>
<feature type="transmembrane region" description="Helical" evidence="1">
    <location>
        <begin position="41"/>
        <end position="66"/>
    </location>
</feature>